<evidence type="ECO:0000313" key="8">
    <source>
        <dbReference type="EMBL" id="MCT8328775.1"/>
    </source>
</evidence>
<comment type="cofactor">
    <cofactor evidence="1">
        <name>a divalent metal cation</name>
        <dbReference type="ChEBI" id="CHEBI:60240"/>
    </cofactor>
</comment>
<organism evidence="8 9">
    <name type="scientific">Albidovulum sediminis</name>
    <dbReference type="NCBI Taxonomy" id="3066345"/>
    <lineage>
        <taxon>Bacteria</taxon>
        <taxon>Pseudomonadati</taxon>
        <taxon>Pseudomonadota</taxon>
        <taxon>Alphaproteobacteria</taxon>
        <taxon>Rhodobacterales</taxon>
        <taxon>Paracoccaceae</taxon>
        <taxon>Albidovulum</taxon>
    </lineage>
</organism>
<evidence type="ECO:0000256" key="3">
    <source>
        <dbReference type="ARBA" id="ARBA00022759"/>
    </source>
</evidence>
<feature type="domain" description="Endoribonuclease YicC-like C-terminal" evidence="7">
    <location>
        <begin position="193"/>
        <end position="307"/>
    </location>
</feature>
<dbReference type="PANTHER" id="PTHR30636">
    <property type="entry name" value="UPF0701 PROTEIN YICC"/>
    <property type="match status" value="1"/>
</dbReference>
<dbReference type="InterPro" id="IPR013551">
    <property type="entry name" value="YicC-like_C"/>
</dbReference>
<protein>
    <submittedName>
        <fullName evidence="8">YicC family protein</fullName>
    </submittedName>
</protein>
<comment type="similarity">
    <text evidence="5">Belongs to the YicC/YloC family.</text>
</comment>
<evidence type="ECO:0000259" key="7">
    <source>
        <dbReference type="Pfam" id="PF08340"/>
    </source>
</evidence>
<keyword evidence="2" id="KW-0540">Nuclease</keyword>
<dbReference type="EMBL" id="JAOCQF010000001">
    <property type="protein sequence ID" value="MCT8328775.1"/>
    <property type="molecule type" value="Genomic_DNA"/>
</dbReference>
<dbReference type="InterPro" id="IPR005229">
    <property type="entry name" value="YicC/YloC-like"/>
</dbReference>
<evidence type="ECO:0000313" key="9">
    <source>
        <dbReference type="Proteomes" id="UP001205601"/>
    </source>
</evidence>
<evidence type="ECO:0000256" key="1">
    <source>
        <dbReference type="ARBA" id="ARBA00001968"/>
    </source>
</evidence>
<dbReference type="PANTHER" id="PTHR30636:SF3">
    <property type="entry name" value="UPF0701 PROTEIN YICC"/>
    <property type="match status" value="1"/>
</dbReference>
<keyword evidence="4" id="KW-0378">Hydrolase</keyword>
<accession>A0ABT2NMN4</accession>
<comment type="caution">
    <text evidence="8">The sequence shown here is derived from an EMBL/GenBank/DDBJ whole genome shotgun (WGS) entry which is preliminary data.</text>
</comment>
<evidence type="ECO:0000256" key="4">
    <source>
        <dbReference type="ARBA" id="ARBA00022801"/>
    </source>
</evidence>
<feature type="domain" description="Endoribonuclease YicC-like N-terminal" evidence="6">
    <location>
        <begin position="14"/>
        <end position="170"/>
    </location>
</feature>
<dbReference type="Pfam" id="PF03755">
    <property type="entry name" value="YicC-like_N"/>
    <property type="match status" value="1"/>
</dbReference>
<proteinExistence type="inferred from homology"/>
<dbReference type="Pfam" id="PF08340">
    <property type="entry name" value="YicC-like_C"/>
    <property type="match status" value="1"/>
</dbReference>
<dbReference type="Proteomes" id="UP001205601">
    <property type="component" value="Unassembled WGS sequence"/>
</dbReference>
<keyword evidence="3" id="KW-0255">Endonuclease</keyword>
<keyword evidence="9" id="KW-1185">Reference proteome</keyword>
<dbReference type="InterPro" id="IPR013527">
    <property type="entry name" value="YicC-like_N"/>
</dbReference>
<name>A0ABT2NMN4_9RHOB</name>
<sequence>MGGKRTRMVNHALMSMTGFAERRGAGAGADWVWEIRAVNGKGLDLRLRLPEGIEGLEQAARAAVTAQVARGNVTLTLKLARGAEAGAPRVNAAGLAAALDALATVSQVAAQRGIELRQTAASDILILRGVLETGAAEEDTGPLLAALLADLDAALTAFNAMRAAEGQALAGVIAGQIARVAELASAARAAAEARRPLMEQALRDNLARVLAGAAEADPARVAQELALLVVKADVTEELDRLAAHVAAAGRLLAEKGAVGRKFDFLMQEFMREANTLCSKSGNADLTRIGLDLKTVIDQMREQVQNVE</sequence>
<evidence type="ECO:0000256" key="5">
    <source>
        <dbReference type="ARBA" id="ARBA00035648"/>
    </source>
</evidence>
<evidence type="ECO:0000256" key="2">
    <source>
        <dbReference type="ARBA" id="ARBA00022722"/>
    </source>
</evidence>
<evidence type="ECO:0000259" key="6">
    <source>
        <dbReference type="Pfam" id="PF03755"/>
    </source>
</evidence>
<gene>
    <name evidence="8" type="ORF">N5I32_04515</name>
</gene>
<dbReference type="NCBIfam" id="TIGR00255">
    <property type="entry name" value="YicC/YloC family endoribonuclease"/>
    <property type="match status" value="1"/>
</dbReference>
<reference evidence="9" key="1">
    <citation type="submission" date="2023-07" db="EMBL/GenBank/DDBJ databases">
        <title>Defluviimonas sediminis sp. nov., isolated from mangrove sediment.</title>
        <authorList>
            <person name="Liu L."/>
            <person name="Li J."/>
            <person name="Huang Y."/>
            <person name="Pan J."/>
            <person name="Li M."/>
        </authorList>
    </citation>
    <scope>NUCLEOTIDE SEQUENCE [LARGE SCALE GENOMIC DNA]</scope>
    <source>
        <strain evidence="9">FT324</strain>
    </source>
</reference>